<evidence type="ECO:0000256" key="1">
    <source>
        <dbReference type="ARBA" id="ARBA00022485"/>
    </source>
</evidence>
<evidence type="ECO:0000256" key="6">
    <source>
        <dbReference type="ARBA" id="ARBA00023014"/>
    </source>
</evidence>
<feature type="domain" description="Nitrite/Sulfite reductase ferredoxin-like" evidence="7">
    <location>
        <begin position="19"/>
        <end position="84"/>
    </location>
</feature>
<dbReference type="InterPro" id="IPR051329">
    <property type="entry name" value="NIR_SIR_4Fe-4S"/>
</dbReference>
<dbReference type="OrthoDB" id="7459360at2"/>
<proteinExistence type="predicted"/>
<evidence type="ECO:0000313" key="9">
    <source>
        <dbReference type="Proteomes" id="UP000199054"/>
    </source>
</evidence>
<dbReference type="GO" id="GO:0016491">
    <property type="term" value="F:oxidoreductase activity"/>
    <property type="evidence" value="ECO:0007669"/>
    <property type="project" value="UniProtKB-KW"/>
</dbReference>
<keyword evidence="6" id="KW-0411">Iron-sulfur</keyword>
<dbReference type="AlphaFoldDB" id="A0A1H8IB44"/>
<dbReference type="SUPFAM" id="SSF56014">
    <property type="entry name" value="Nitrite and sulphite reductase 4Fe-4S domain-like"/>
    <property type="match status" value="1"/>
</dbReference>
<reference evidence="8 9" key="1">
    <citation type="submission" date="2016-10" db="EMBL/GenBank/DDBJ databases">
        <authorList>
            <person name="de Groot N.N."/>
        </authorList>
    </citation>
    <scope>NUCLEOTIDE SEQUENCE [LARGE SCALE GENOMIC DNA]</scope>
    <source>
        <strain evidence="8 9">DSM 8512</strain>
    </source>
</reference>
<keyword evidence="3" id="KW-0479">Metal-binding</keyword>
<dbReference type="SUPFAM" id="SSF55124">
    <property type="entry name" value="Nitrite/Sulfite reductase N-terminal domain-like"/>
    <property type="match status" value="2"/>
</dbReference>
<dbReference type="GO" id="GO:0051539">
    <property type="term" value="F:4 iron, 4 sulfur cluster binding"/>
    <property type="evidence" value="ECO:0007669"/>
    <property type="project" value="UniProtKB-KW"/>
</dbReference>
<dbReference type="PANTHER" id="PTHR32439">
    <property type="entry name" value="FERREDOXIN--NITRITE REDUCTASE, CHLOROPLASTIC"/>
    <property type="match status" value="1"/>
</dbReference>
<dbReference type="InterPro" id="IPR005117">
    <property type="entry name" value="NiRdtase/SiRdtase_haem-b_fer"/>
</dbReference>
<evidence type="ECO:0000256" key="5">
    <source>
        <dbReference type="ARBA" id="ARBA00023004"/>
    </source>
</evidence>
<dbReference type="NCBIfam" id="TIGR02435">
    <property type="entry name" value="CobG"/>
    <property type="match status" value="1"/>
</dbReference>
<dbReference type="GO" id="GO:0046872">
    <property type="term" value="F:metal ion binding"/>
    <property type="evidence" value="ECO:0007669"/>
    <property type="project" value="UniProtKB-KW"/>
</dbReference>
<name>A0A1H8IB44_9RHOB</name>
<evidence type="ECO:0000256" key="4">
    <source>
        <dbReference type="ARBA" id="ARBA00023002"/>
    </source>
</evidence>
<dbReference type="Proteomes" id="UP000199054">
    <property type="component" value="Unassembled WGS sequence"/>
</dbReference>
<organism evidence="8 9">
    <name type="scientific">Paracoccus alcaliphilus</name>
    <dbReference type="NCBI Taxonomy" id="34002"/>
    <lineage>
        <taxon>Bacteria</taxon>
        <taxon>Pseudomonadati</taxon>
        <taxon>Pseudomonadota</taxon>
        <taxon>Alphaproteobacteria</taxon>
        <taxon>Rhodobacterales</taxon>
        <taxon>Paracoccaceae</taxon>
        <taxon>Paracoccus</taxon>
    </lineage>
</organism>
<dbReference type="InterPro" id="IPR045854">
    <property type="entry name" value="NO2/SO3_Rdtase_4Fe4S_sf"/>
</dbReference>
<dbReference type="Pfam" id="PF03460">
    <property type="entry name" value="NIR_SIR_ferr"/>
    <property type="match status" value="1"/>
</dbReference>
<keyword evidence="4" id="KW-0560">Oxidoreductase</keyword>
<evidence type="ECO:0000259" key="7">
    <source>
        <dbReference type="Pfam" id="PF03460"/>
    </source>
</evidence>
<dbReference type="EMBL" id="FODE01000012">
    <property type="protein sequence ID" value="SEN65569.1"/>
    <property type="molecule type" value="Genomic_DNA"/>
</dbReference>
<sequence length="380" mass="39178">MSAVNTPRIKGWCPGALRPMESGDGWVVRLRAHGGRLTQHQAAGIAAAAQAHGNGLIDLTGRANLQLRGVTPDSHGPLIADLRALGLIDADIAAETRRNIIVTPFARAKTDTLAAALATALASSNLILPAKFGFAVDTGAQRLLADTPADIRVERDTQGGLILRADGMATGAQVTARNAPQAAVALAAWFLSQGGAVGGRGRMAALIRRGIRPPDATRTPALTAPAPPPGPVPQGMLVAAEFGQISAPTLSALAETGPIRLTPWRMLLVEGAASLPDLPDLILNPDDPRLRLRVCTGAPGCPQALAETRAFARRLAPGMPPGRVLHVSGCAKGCASPTPADLVLVATPRGFCAIRDGLASGAALGHDLDPDRMPPLPELF</sequence>
<keyword evidence="1" id="KW-0004">4Fe-4S</keyword>
<dbReference type="InterPro" id="IPR012798">
    <property type="entry name" value="Cbl_synth_CobG-like"/>
</dbReference>
<evidence type="ECO:0000256" key="3">
    <source>
        <dbReference type="ARBA" id="ARBA00022723"/>
    </source>
</evidence>
<dbReference type="STRING" id="34002.SAMN04489859_101228"/>
<dbReference type="RefSeq" id="WP_090611927.1">
    <property type="nucleotide sequence ID" value="NZ_FODE01000012.1"/>
</dbReference>
<protein>
    <submittedName>
        <fullName evidence="8">Precorrin-3B synthase</fullName>
    </submittedName>
</protein>
<gene>
    <name evidence="8" type="ORF">SAMN04489859_101228</name>
</gene>
<dbReference type="PANTHER" id="PTHR32439:SF9">
    <property type="entry name" value="BLR3264 PROTEIN"/>
    <property type="match status" value="1"/>
</dbReference>
<keyword evidence="5" id="KW-0408">Iron</keyword>
<dbReference type="Gene3D" id="3.30.413.10">
    <property type="entry name" value="Sulfite Reductase Hemoprotein, domain 1"/>
    <property type="match status" value="1"/>
</dbReference>
<keyword evidence="2" id="KW-0349">Heme</keyword>
<dbReference type="Gene3D" id="3.90.480.20">
    <property type="match status" value="1"/>
</dbReference>
<evidence type="ECO:0000313" key="8">
    <source>
        <dbReference type="EMBL" id="SEN65569.1"/>
    </source>
</evidence>
<evidence type="ECO:0000256" key="2">
    <source>
        <dbReference type="ARBA" id="ARBA00022617"/>
    </source>
</evidence>
<keyword evidence="9" id="KW-1185">Reference proteome</keyword>
<accession>A0A1H8IB44</accession>
<dbReference type="InterPro" id="IPR036136">
    <property type="entry name" value="Nit/Sulf_reduc_fer-like_dom_sf"/>
</dbReference>